<dbReference type="InterPro" id="IPR002125">
    <property type="entry name" value="CMP_dCMP_dom"/>
</dbReference>
<dbReference type="Proteomes" id="UP000462362">
    <property type="component" value="Unassembled WGS sequence"/>
</dbReference>
<comment type="similarity">
    <text evidence="4 13">In the N-terminal section; belongs to the cytidine and deoxycytidylate deaminase family.</text>
</comment>
<evidence type="ECO:0000256" key="16">
    <source>
        <dbReference type="PIRSR" id="PIRSR006769-3"/>
    </source>
</evidence>
<feature type="active site" description="Proton donor" evidence="14">
    <location>
        <position position="54"/>
    </location>
</feature>
<evidence type="ECO:0000256" key="3">
    <source>
        <dbReference type="ARBA" id="ARBA00004910"/>
    </source>
</evidence>
<dbReference type="InterPro" id="IPR024072">
    <property type="entry name" value="DHFR-like_dom_sf"/>
</dbReference>
<comment type="catalytic activity">
    <reaction evidence="13">
        <text>5-amino-6-(5-phospho-D-ribitylamino)uracil + NADP(+) = 5-amino-6-(5-phospho-D-ribosylamino)uracil + NADPH + H(+)</text>
        <dbReference type="Rhea" id="RHEA:17845"/>
        <dbReference type="ChEBI" id="CHEBI:15378"/>
        <dbReference type="ChEBI" id="CHEBI:57783"/>
        <dbReference type="ChEBI" id="CHEBI:58349"/>
        <dbReference type="ChEBI" id="CHEBI:58421"/>
        <dbReference type="ChEBI" id="CHEBI:58453"/>
        <dbReference type="EC" id="1.1.1.193"/>
    </reaction>
</comment>
<dbReference type="GO" id="GO:0008703">
    <property type="term" value="F:5-amino-6-(5-phosphoribosylamino)uracil reductase activity"/>
    <property type="evidence" value="ECO:0007669"/>
    <property type="project" value="UniProtKB-EC"/>
</dbReference>
<comment type="catalytic activity">
    <reaction evidence="13">
        <text>2,5-diamino-6-hydroxy-4-(5-phosphoribosylamino)-pyrimidine + H2O + H(+) = 5-amino-6-(5-phospho-D-ribosylamino)uracil + NH4(+)</text>
        <dbReference type="Rhea" id="RHEA:21868"/>
        <dbReference type="ChEBI" id="CHEBI:15377"/>
        <dbReference type="ChEBI" id="CHEBI:15378"/>
        <dbReference type="ChEBI" id="CHEBI:28938"/>
        <dbReference type="ChEBI" id="CHEBI:58453"/>
        <dbReference type="ChEBI" id="CHEBI:58614"/>
        <dbReference type="EC" id="3.5.4.26"/>
    </reaction>
</comment>
<evidence type="ECO:0000313" key="17">
    <source>
        <dbReference type="EMBL" id="MTU44190.1"/>
    </source>
</evidence>
<evidence type="ECO:0000256" key="12">
    <source>
        <dbReference type="ARBA" id="ARBA00023268"/>
    </source>
</evidence>
<comment type="pathway">
    <text evidence="3 13">Cofactor biosynthesis; riboflavin biosynthesis; 5-amino-6-(D-ribitylamino)uracil from GTP: step 3/4.</text>
</comment>
<comment type="similarity">
    <text evidence="5 13">In the C-terminal section; belongs to the HTP reductase family.</text>
</comment>
<keyword evidence="8 13" id="KW-0378">Hydrolase</keyword>
<evidence type="ECO:0000256" key="2">
    <source>
        <dbReference type="ARBA" id="ARBA00004882"/>
    </source>
</evidence>
<evidence type="ECO:0000256" key="8">
    <source>
        <dbReference type="ARBA" id="ARBA00022801"/>
    </source>
</evidence>
<comment type="pathway">
    <text evidence="2 13">Cofactor biosynthesis; riboflavin biosynthesis; 5-amino-6-(D-ribitylamino)uracil from GTP: step 2/4.</text>
</comment>
<dbReference type="InterPro" id="IPR016192">
    <property type="entry name" value="APOBEC/CMP_deaminase_Zn-bd"/>
</dbReference>
<feature type="binding site" evidence="15">
    <location>
        <position position="189"/>
    </location>
    <ligand>
        <name>substrate</name>
    </ligand>
</feature>
<gene>
    <name evidence="17" type="primary">ribD</name>
    <name evidence="17" type="ORF">GMD42_11390</name>
</gene>
<feature type="binding site" evidence="15">
    <location>
        <position position="212"/>
    </location>
    <ligand>
        <name>substrate</name>
    </ligand>
</feature>
<dbReference type="SUPFAM" id="SSF53597">
    <property type="entry name" value="Dihydrofolate reductase-like"/>
    <property type="match status" value="1"/>
</dbReference>
<dbReference type="NCBIfam" id="TIGR00227">
    <property type="entry name" value="ribD_Cterm"/>
    <property type="match status" value="1"/>
</dbReference>
<dbReference type="UniPathway" id="UPA00275">
    <property type="reaction ID" value="UER00401"/>
</dbReference>
<dbReference type="GO" id="GO:0050661">
    <property type="term" value="F:NADP binding"/>
    <property type="evidence" value="ECO:0007669"/>
    <property type="project" value="InterPro"/>
</dbReference>
<evidence type="ECO:0000256" key="10">
    <source>
        <dbReference type="ARBA" id="ARBA00022857"/>
    </source>
</evidence>
<evidence type="ECO:0000256" key="15">
    <source>
        <dbReference type="PIRSR" id="PIRSR006769-2"/>
    </source>
</evidence>
<dbReference type="PANTHER" id="PTHR38011:SF7">
    <property type="entry name" value="2,5-DIAMINO-6-RIBOSYLAMINO-4(3H)-PYRIMIDINONE 5'-PHOSPHATE REDUCTASE"/>
    <property type="match status" value="1"/>
</dbReference>
<name>A0A6I3S7G7_9BURK</name>
<evidence type="ECO:0000256" key="9">
    <source>
        <dbReference type="ARBA" id="ARBA00022833"/>
    </source>
</evidence>
<dbReference type="PIRSF" id="PIRSF006769">
    <property type="entry name" value="RibD"/>
    <property type="match status" value="1"/>
</dbReference>
<dbReference type="PROSITE" id="PS51747">
    <property type="entry name" value="CYT_DCMP_DEAMINASES_2"/>
    <property type="match status" value="1"/>
</dbReference>
<feature type="binding site" evidence="15">
    <location>
        <position position="205"/>
    </location>
    <ligand>
        <name>NADP(+)</name>
        <dbReference type="ChEBI" id="CHEBI:58349"/>
    </ligand>
</feature>
<keyword evidence="11 13" id="KW-0560">Oxidoreductase</keyword>
<dbReference type="GO" id="GO:0009231">
    <property type="term" value="P:riboflavin biosynthetic process"/>
    <property type="evidence" value="ECO:0007669"/>
    <property type="project" value="UniProtKB-UniPathway"/>
</dbReference>
<feature type="binding site" evidence="15">
    <location>
        <position position="295"/>
    </location>
    <ligand>
        <name>substrate</name>
    </ligand>
</feature>
<feature type="binding site" evidence="15">
    <location>
        <position position="227"/>
    </location>
    <ligand>
        <name>NADP(+)</name>
        <dbReference type="ChEBI" id="CHEBI:58349"/>
    </ligand>
</feature>
<evidence type="ECO:0000313" key="18">
    <source>
        <dbReference type="Proteomes" id="UP000462362"/>
    </source>
</evidence>
<feature type="binding site" evidence="16">
    <location>
        <position position="89"/>
    </location>
    <ligand>
        <name>Zn(2+)</name>
        <dbReference type="ChEBI" id="CHEBI:29105"/>
        <note>catalytic</note>
    </ligand>
</feature>
<dbReference type="EC" id="1.1.1.193" evidence="13"/>
<dbReference type="InterPro" id="IPR016193">
    <property type="entry name" value="Cytidine_deaminase-like"/>
</dbReference>
<evidence type="ECO:0000256" key="11">
    <source>
        <dbReference type="ARBA" id="ARBA00023002"/>
    </source>
</evidence>
<dbReference type="SUPFAM" id="SSF53927">
    <property type="entry name" value="Cytidine deaminase-like"/>
    <property type="match status" value="1"/>
</dbReference>
<keyword evidence="10 13" id="KW-0521">NADP</keyword>
<dbReference type="CDD" id="cd01284">
    <property type="entry name" value="Riboflavin_deaminase-reductase"/>
    <property type="match status" value="1"/>
</dbReference>
<dbReference type="EC" id="3.5.4.26" evidence="13"/>
<dbReference type="GO" id="GO:0008270">
    <property type="term" value="F:zinc ion binding"/>
    <property type="evidence" value="ECO:0007669"/>
    <property type="project" value="InterPro"/>
</dbReference>
<dbReference type="RefSeq" id="WP_155165825.1">
    <property type="nucleotide sequence ID" value="NZ_DBEWJY010000019.1"/>
</dbReference>
<dbReference type="Pfam" id="PF00383">
    <property type="entry name" value="dCMP_cyt_deam_1"/>
    <property type="match status" value="1"/>
</dbReference>
<keyword evidence="7 13" id="KW-0479">Metal-binding</keyword>
<reference evidence="17 18" key="1">
    <citation type="journal article" date="2019" name="Nat. Med.">
        <title>A library of human gut bacterial isolates paired with longitudinal multiomics data enables mechanistic microbiome research.</title>
        <authorList>
            <person name="Poyet M."/>
            <person name="Groussin M."/>
            <person name="Gibbons S.M."/>
            <person name="Avila-Pacheco J."/>
            <person name="Jiang X."/>
            <person name="Kearney S.M."/>
            <person name="Perrotta A.R."/>
            <person name="Berdy B."/>
            <person name="Zhao S."/>
            <person name="Lieberman T.D."/>
            <person name="Swanson P.K."/>
            <person name="Smith M."/>
            <person name="Roesemann S."/>
            <person name="Alexander J.E."/>
            <person name="Rich S.A."/>
            <person name="Livny J."/>
            <person name="Vlamakis H."/>
            <person name="Clish C."/>
            <person name="Bullock K."/>
            <person name="Deik A."/>
            <person name="Scott J."/>
            <person name="Pierce K.A."/>
            <person name="Xavier R.J."/>
            <person name="Alm E.J."/>
        </authorList>
    </citation>
    <scope>NUCLEOTIDE SEQUENCE [LARGE SCALE GENOMIC DNA]</scope>
    <source>
        <strain evidence="17 18">BIOML-A2</strain>
    </source>
</reference>
<feature type="binding site" evidence="15">
    <location>
        <position position="175"/>
    </location>
    <ligand>
        <name>NADP(+)</name>
        <dbReference type="ChEBI" id="CHEBI:58349"/>
    </ligand>
</feature>
<feature type="binding site" evidence="15">
    <location>
        <position position="173"/>
    </location>
    <ligand>
        <name>substrate</name>
    </ligand>
</feature>
<evidence type="ECO:0000256" key="14">
    <source>
        <dbReference type="PIRSR" id="PIRSR006769-1"/>
    </source>
</evidence>
<dbReference type="InterPro" id="IPR004794">
    <property type="entry name" value="Eubact_RibD"/>
</dbReference>
<sequence>MSFSDCSYMRRALELAKKARFNCPPNPAVGCVIVKDRRIIGEGFTQKTGEAHAEVMALRDAASRGESVEGATVYVTLEPCSHYGRTPPCALALKNAKVARVVAALKDPNPLVAGKGLKTLEEAGVKVECGLEAEEAEEINRGFLKRQREGMPWVRTKMAMSVDGNTALANGKSQWITSEEARADGHFWRGISGAVLTGLGTVLADNPQMTARFEGVMRQPLKVVVDSNLSLNPDLKIFQGGKTLLVCAHYDIVRAENFESQGVEVIELPGKDGKVDLRALMRELAKREINDVHVEAGARLNGALAMEGLIDEYLIYVAPVFLGDGRRLLELPSFKDLCEGVALEFTDIQKVGPDVRLMLRPVR</sequence>
<comment type="function">
    <text evidence="1 13">Converts 2,5-diamino-6-(ribosylamino)-4(3h)-pyrimidinone 5'-phosphate into 5-amino-6-(ribosylamino)-2,4(1h,3h)-pyrimidinedione 5'-phosphate.</text>
</comment>
<feature type="binding site" evidence="15">
    <location>
        <begin position="297"/>
        <end position="303"/>
    </location>
    <ligand>
        <name>NADP(+)</name>
        <dbReference type="ChEBI" id="CHEBI:58349"/>
    </ligand>
</feature>
<organism evidence="17 18">
    <name type="scientific">Parasutterella excrementihominis</name>
    <dbReference type="NCBI Taxonomy" id="487175"/>
    <lineage>
        <taxon>Bacteria</taxon>
        <taxon>Pseudomonadati</taxon>
        <taxon>Pseudomonadota</taxon>
        <taxon>Betaproteobacteria</taxon>
        <taxon>Burkholderiales</taxon>
        <taxon>Sutterellaceae</taxon>
        <taxon>Parasutterella</taxon>
    </lineage>
</organism>
<dbReference type="Gene3D" id="3.40.430.10">
    <property type="entry name" value="Dihydrofolate Reductase, subunit A"/>
    <property type="match status" value="1"/>
</dbReference>
<dbReference type="GO" id="GO:0008835">
    <property type="term" value="F:diaminohydroxyphosphoribosylaminopyrimidine deaminase activity"/>
    <property type="evidence" value="ECO:0007669"/>
    <property type="project" value="UniProtKB-EC"/>
</dbReference>
<feature type="binding site" evidence="15">
    <location>
        <position position="201"/>
    </location>
    <ligand>
        <name>NADP(+)</name>
        <dbReference type="ChEBI" id="CHEBI:58349"/>
    </ligand>
</feature>
<keyword evidence="6 13" id="KW-0686">Riboflavin biosynthesis</keyword>
<feature type="binding site" evidence="15">
    <location>
        <position position="159"/>
    </location>
    <ligand>
        <name>NADP(+)</name>
        <dbReference type="ChEBI" id="CHEBI:58349"/>
    </ligand>
</feature>
<accession>A0A6I3S7G7</accession>
<comment type="cofactor">
    <cofactor evidence="13 16">
        <name>Zn(2+)</name>
        <dbReference type="ChEBI" id="CHEBI:29105"/>
    </cofactor>
    <text evidence="13 16">Binds 1 zinc ion.</text>
</comment>
<dbReference type="FunFam" id="3.40.140.10:FF:000025">
    <property type="entry name" value="Riboflavin biosynthesis protein RibD"/>
    <property type="match status" value="1"/>
</dbReference>
<evidence type="ECO:0000256" key="13">
    <source>
        <dbReference type="PIRNR" id="PIRNR006769"/>
    </source>
</evidence>
<dbReference type="InterPro" id="IPR050765">
    <property type="entry name" value="Riboflavin_Biosynth_HTPR"/>
</dbReference>
<comment type="caution">
    <text evidence="17">The sequence shown here is derived from an EMBL/GenBank/DDBJ whole genome shotgun (WGS) entry which is preliminary data.</text>
</comment>
<evidence type="ECO:0000256" key="1">
    <source>
        <dbReference type="ARBA" id="ARBA00002151"/>
    </source>
</evidence>
<dbReference type="Pfam" id="PF01872">
    <property type="entry name" value="RibD_C"/>
    <property type="match status" value="1"/>
</dbReference>
<dbReference type="InterPro" id="IPR011549">
    <property type="entry name" value="RibD_C"/>
</dbReference>
<evidence type="ECO:0000256" key="4">
    <source>
        <dbReference type="ARBA" id="ARBA00005259"/>
    </source>
</evidence>
<dbReference type="EMBL" id="WNCL01000052">
    <property type="protein sequence ID" value="MTU44190.1"/>
    <property type="molecule type" value="Genomic_DNA"/>
</dbReference>
<dbReference type="AlphaFoldDB" id="A0A6I3S7G7"/>
<dbReference type="NCBIfam" id="TIGR00326">
    <property type="entry name" value="eubact_ribD"/>
    <property type="match status" value="1"/>
</dbReference>
<evidence type="ECO:0000256" key="6">
    <source>
        <dbReference type="ARBA" id="ARBA00022619"/>
    </source>
</evidence>
<protein>
    <recommendedName>
        <fullName evidence="13">Riboflavin biosynthesis protein RibD</fullName>
    </recommendedName>
    <domain>
        <recommendedName>
            <fullName evidence="13">Diaminohydroxyphosphoribosylaminopyrimidine deaminase</fullName>
            <shortName evidence="13">DRAP deaminase</shortName>
            <ecNumber evidence="13">3.5.4.26</ecNumber>
        </recommendedName>
        <alternativeName>
            <fullName evidence="13">Riboflavin-specific deaminase</fullName>
        </alternativeName>
    </domain>
    <domain>
        <recommendedName>
            <fullName evidence="13">5-amino-6-(5-phosphoribosylamino)uracil reductase</fullName>
            <ecNumber evidence="13">1.1.1.193</ecNumber>
        </recommendedName>
        <alternativeName>
            <fullName evidence="13">HTP reductase</fullName>
        </alternativeName>
    </domain>
</protein>
<dbReference type="InterPro" id="IPR002734">
    <property type="entry name" value="RibDG_C"/>
</dbReference>
<feature type="binding site" evidence="16">
    <location>
        <position position="80"/>
    </location>
    <ligand>
        <name>Zn(2+)</name>
        <dbReference type="ChEBI" id="CHEBI:29105"/>
        <note>catalytic</note>
    </ligand>
</feature>
<evidence type="ECO:0000256" key="7">
    <source>
        <dbReference type="ARBA" id="ARBA00022723"/>
    </source>
</evidence>
<dbReference type="PROSITE" id="PS00903">
    <property type="entry name" value="CYT_DCMP_DEAMINASES_1"/>
    <property type="match status" value="1"/>
</dbReference>
<evidence type="ECO:0000256" key="5">
    <source>
        <dbReference type="ARBA" id="ARBA00007417"/>
    </source>
</evidence>
<keyword evidence="12" id="KW-0511">Multifunctional enzyme</keyword>
<keyword evidence="9 13" id="KW-0862">Zinc</keyword>
<dbReference type="PANTHER" id="PTHR38011">
    <property type="entry name" value="DIHYDROFOLATE REDUCTASE FAMILY PROTEIN (AFU_ORTHOLOGUE AFUA_8G06820)"/>
    <property type="match status" value="1"/>
</dbReference>
<proteinExistence type="inferred from homology"/>
<dbReference type="Gene3D" id="3.40.140.10">
    <property type="entry name" value="Cytidine Deaminase, domain 2"/>
    <property type="match status" value="1"/>
</dbReference>
<feature type="binding site" evidence="16">
    <location>
        <position position="52"/>
    </location>
    <ligand>
        <name>Zn(2+)</name>
        <dbReference type="ChEBI" id="CHEBI:29105"/>
        <note>catalytic</note>
    </ligand>
</feature>